<feature type="binding site" evidence="9">
    <location>
        <position position="91"/>
    </location>
    <ligand>
        <name>substrate</name>
    </ligand>
</feature>
<dbReference type="InterPro" id="IPR008219">
    <property type="entry name" value="PRODH_bac_arc"/>
</dbReference>
<evidence type="ECO:0000256" key="5">
    <source>
        <dbReference type="ARBA" id="ARBA00022827"/>
    </source>
</evidence>
<dbReference type="InterPro" id="IPR029041">
    <property type="entry name" value="FAD-linked_oxidoreductase-like"/>
</dbReference>
<dbReference type="PANTHER" id="PTHR13914:SF0">
    <property type="entry name" value="PROLINE DEHYDROGENASE 1, MITOCHONDRIAL"/>
    <property type="match status" value="1"/>
</dbReference>
<dbReference type="Gene3D" id="3.20.20.220">
    <property type="match status" value="1"/>
</dbReference>
<comment type="cofactor">
    <cofactor evidence="10">
        <name>FAD</name>
        <dbReference type="ChEBI" id="CHEBI:57692"/>
    </cofactor>
    <text evidence="10">Binds 1 FAD per subunit.</text>
</comment>
<accession>A0A1H2J8T8</accession>
<keyword evidence="5 10" id="KW-0274">FAD</keyword>
<dbReference type="PIRSF" id="PIRSF000196">
    <property type="entry name" value="Pro_dehydrog"/>
    <property type="match status" value="1"/>
</dbReference>
<evidence type="ECO:0000259" key="11">
    <source>
        <dbReference type="Pfam" id="PF01619"/>
    </source>
</evidence>
<evidence type="ECO:0000256" key="2">
    <source>
        <dbReference type="ARBA" id="ARBA00012695"/>
    </source>
</evidence>
<name>A0A1H2J8T8_9BACT</name>
<reference evidence="13" key="1">
    <citation type="submission" date="2016-10" db="EMBL/GenBank/DDBJ databases">
        <authorList>
            <person name="Varghese N."/>
            <person name="Submissions S."/>
        </authorList>
    </citation>
    <scope>NUCLEOTIDE SEQUENCE [LARGE SCALE GENOMIC DNA]</scope>
    <source>
        <strain evidence="13">DSM 3384</strain>
    </source>
</reference>
<dbReference type="InterPro" id="IPR015659">
    <property type="entry name" value="Proline_oxidase"/>
</dbReference>
<dbReference type="EMBL" id="FNLL01000011">
    <property type="protein sequence ID" value="SDU52732.1"/>
    <property type="molecule type" value="Genomic_DNA"/>
</dbReference>
<dbReference type="PANTHER" id="PTHR13914">
    <property type="entry name" value="PROLINE OXIDASE"/>
    <property type="match status" value="1"/>
</dbReference>
<evidence type="ECO:0000256" key="3">
    <source>
        <dbReference type="ARBA" id="ARBA00022630"/>
    </source>
</evidence>
<dbReference type="UniPathway" id="UPA00261">
    <property type="reaction ID" value="UER00373"/>
</dbReference>
<dbReference type="GO" id="GO:0010133">
    <property type="term" value="P:L-proline catabolic process to L-glutamate"/>
    <property type="evidence" value="ECO:0007669"/>
    <property type="project" value="UniProtKB-UniPathway"/>
</dbReference>
<feature type="binding site" evidence="10">
    <location>
        <begin position="178"/>
        <end position="180"/>
    </location>
    <ligand>
        <name>FAD</name>
        <dbReference type="ChEBI" id="CHEBI:57692"/>
    </ligand>
</feature>
<evidence type="ECO:0000313" key="12">
    <source>
        <dbReference type="EMBL" id="SDU52732.1"/>
    </source>
</evidence>
<organism evidence="12 13">
    <name type="scientific">Desulfobacula phenolica</name>
    <dbReference type="NCBI Taxonomy" id="90732"/>
    <lineage>
        <taxon>Bacteria</taxon>
        <taxon>Pseudomonadati</taxon>
        <taxon>Thermodesulfobacteriota</taxon>
        <taxon>Desulfobacteria</taxon>
        <taxon>Desulfobacterales</taxon>
        <taxon>Desulfobacteraceae</taxon>
        <taxon>Desulfobacula</taxon>
    </lineage>
</organism>
<dbReference type="GO" id="GO:0000166">
    <property type="term" value="F:nucleotide binding"/>
    <property type="evidence" value="ECO:0007669"/>
    <property type="project" value="UniProtKB-KW"/>
</dbReference>
<dbReference type="Proteomes" id="UP000199608">
    <property type="component" value="Unassembled WGS sequence"/>
</dbReference>
<keyword evidence="3" id="KW-0285">Flavoprotein</keyword>
<feature type="binding site" evidence="9">
    <location>
        <position position="281"/>
    </location>
    <ligand>
        <name>substrate</name>
    </ligand>
</feature>
<keyword evidence="7" id="KW-0642">Proline metabolism</keyword>
<dbReference type="InterPro" id="IPR002872">
    <property type="entry name" value="Proline_DH_dom"/>
</dbReference>
<dbReference type="AlphaFoldDB" id="A0A1H2J8T8"/>
<gene>
    <name evidence="12" type="ORF">SAMN04487931_11144</name>
</gene>
<evidence type="ECO:0000256" key="6">
    <source>
        <dbReference type="ARBA" id="ARBA00023002"/>
    </source>
</evidence>
<feature type="binding site" evidence="10">
    <location>
        <position position="154"/>
    </location>
    <ligand>
        <name>FAD</name>
        <dbReference type="ChEBI" id="CHEBI:57692"/>
    </ligand>
</feature>
<keyword evidence="4 10" id="KW-0547">Nucleotide-binding</keyword>
<dbReference type="EC" id="1.5.5.2" evidence="2"/>
<evidence type="ECO:0000256" key="1">
    <source>
        <dbReference type="ARBA" id="ARBA00004739"/>
    </source>
</evidence>
<comment type="catalytic activity">
    <reaction evidence="8">
        <text>L-proline + a quinone = (S)-1-pyrroline-5-carboxylate + a quinol + H(+)</text>
        <dbReference type="Rhea" id="RHEA:23784"/>
        <dbReference type="ChEBI" id="CHEBI:15378"/>
        <dbReference type="ChEBI" id="CHEBI:17388"/>
        <dbReference type="ChEBI" id="CHEBI:24646"/>
        <dbReference type="ChEBI" id="CHEBI:60039"/>
        <dbReference type="ChEBI" id="CHEBI:132124"/>
        <dbReference type="EC" id="1.5.5.2"/>
    </reaction>
</comment>
<feature type="binding site" evidence="10">
    <location>
        <position position="126"/>
    </location>
    <ligand>
        <name>FAD</name>
        <dbReference type="ChEBI" id="CHEBI:57692"/>
    </ligand>
</feature>
<feature type="binding site" evidence="10">
    <location>
        <begin position="218"/>
        <end position="219"/>
    </location>
    <ligand>
        <name>FAD</name>
        <dbReference type="ChEBI" id="CHEBI:57692"/>
    </ligand>
</feature>
<evidence type="ECO:0000313" key="13">
    <source>
        <dbReference type="Proteomes" id="UP000199608"/>
    </source>
</evidence>
<protein>
    <recommendedName>
        <fullName evidence="2">proline dehydrogenase</fullName>
        <ecNumber evidence="2">1.5.5.2</ecNumber>
    </recommendedName>
</protein>
<proteinExistence type="predicted"/>
<keyword evidence="13" id="KW-1185">Reference proteome</keyword>
<keyword evidence="6" id="KW-0560">Oxidoreductase</keyword>
<dbReference type="RefSeq" id="WP_092236696.1">
    <property type="nucleotide sequence ID" value="NZ_FNLL01000011.1"/>
</dbReference>
<sequence>MIRLNTLIAQLLFLVPKSLVEIFAKQYIAGETLSQALEKTRELNDLKIGVTLDFLGEDPQKKRECLAAVDLYKKAIKEIHNRNLKSGISLKPSQMGLKINKQFCFDNLHDLIDHARKHMVFVRIDMEDTSLKEDTIDLYLKLKKEFENVGIVMQAYLRSAIADINGMIQAHANIRLCKGAYYWEDRKVAYKDMNIINSSYAYLMEKLLSNNCFTGIATHDEKLLFEAMKLIDKLGVSKEKYEFQMLYGVQEDLRKIIHDHGHSIRVYVPFGKDWFAYSVRRLKENPKMVSYIFTNGIKNIFSH</sequence>
<evidence type="ECO:0000256" key="4">
    <source>
        <dbReference type="ARBA" id="ARBA00022741"/>
    </source>
</evidence>
<dbReference type="GO" id="GO:0004657">
    <property type="term" value="F:proline dehydrogenase activity"/>
    <property type="evidence" value="ECO:0007669"/>
    <property type="project" value="UniProtKB-EC"/>
</dbReference>
<feature type="domain" description="Proline dehydrogenase" evidence="11">
    <location>
        <begin position="37"/>
        <end position="289"/>
    </location>
</feature>
<evidence type="ECO:0000256" key="7">
    <source>
        <dbReference type="ARBA" id="ARBA00023062"/>
    </source>
</evidence>
<feature type="binding site" evidence="9">
    <location>
        <position position="280"/>
    </location>
    <ligand>
        <name>substrate</name>
    </ligand>
</feature>
<evidence type="ECO:0000256" key="10">
    <source>
        <dbReference type="PIRSR" id="PIRSR000196-2"/>
    </source>
</evidence>
<comment type="pathway">
    <text evidence="1">Amino-acid degradation; L-proline degradation into L-glutamate; L-glutamate from L-proline: step 1/2.</text>
</comment>
<evidence type="ECO:0000256" key="9">
    <source>
        <dbReference type="PIRSR" id="PIRSR000196-1"/>
    </source>
</evidence>
<dbReference type="SUPFAM" id="SSF51730">
    <property type="entry name" value="FAD-linked oxidoreductase"/>
    <property type="match status" value="1"/>
</dbReference>
<dbReference type="Pfam" id="PF01619">
    <property type="entry name" value="Pro_dh"/>
    <property type="match status" value="1"/>
</dbReference>
<evidence type="ECO:0000256" key="8">
    <source>
        <dbReference type="ARBA" id="ARBA00048779"/>
    </source>
</evidence>